<evidence type="ECO:0000259" key="2">
    <source>
        <dbReference type="Pfam" id="PF05199"/>
    </source>
</evidence>
<evidence type="ECO:0000313" key="4">
    <source>
        <dbReference type="Proteomes" id="UP001642540"/>
    </source>
</evidence>
<protein>
    <recommendedName>
        <fullName evidence="2">Glucose-methanol-choline oxidoreductase C-terminal domain-containing protein</fullName>
    </recommendedName>
</protein>
<gene>
    <name evidence="3" type="ORF">ODALV1_LOCUS5759</name>
</gene>
<keyword evidence="4" id="KW-1185">Reference proteome</keyword>
<dbReference type="PANTHER" id="PTHR11552:SF147">
    <property type="entry name" value="CHOLINE DEHYDROGENASE, MITOCHONDRIAL"/>
    <property type="match status" value="1"/>
</dbReference>
<dbReference type="InterPro" id="IPR012132">
    <property type="entry name" value="GMC_OxRdtase"/>
</dbReference>
<dbReference type="SUPFAM" id="SSF51905">
    <property type="entry name" value="FAD/NAD(P)-binding domain"/>
    <property type="match status" value="1"/>
</dbReference>
<evidence type="ECO:0000313" key="3">
    <source>
        <dbReference type="EMBL" id="CAL8084323.1"/>
    </source>
</evidence>
<reference evidence="3 4" key="1">
    <citation type="submission" date="2024-08" db="EMBL/GenBank/DDBJ databases">
        <authorList>
            <person name="Cucini C."/>
            <person name="Frati F."/>
        </authorList>
    </citation>
    <scope>NUCLEOTIDE SEQUENCE [LARGE SCALE GENOMIC DNA]</scope>
</reference>
<dbReference type="Gene3D" id="3.50.50.60">
    <property type="entry name" value="FAD/NAD(P)-binding domain"/>
    <property type="match status" value="1"/>
</dbReference>
<dbReference type="Gene3D" id="3.30.560.10">
    <property type="entry name" value="Glucose Oxidase, domain 3"/>
    <property type="match status" value="1"/>
</dbReference>
<evidence type="ECO:0000256" key="1">
    <source>
        <dbReference type="ARBA" id="ARBA00010790"/>
    </source>
</evidence>
<dbReference type="Pfam" id="PF05199">
    <property type="entry name" value="GMC_oxred_C"/>
    <property type="match status" value="1"/>
</dbReference>
<dbReference type="Proteomes" id="UP001642540">
    <property type="component" value="Unassembled WGS sequence"/>
</dbReference>
<accession>A0ABP1Q4B3</accession>
<comment type="similarity">
    <text evidence="1">Belongs to the GMC oxidoreductase family.</text>
</comment>
<dbReference type="InterPro" id="IPR007867">
    <property type="entry name" value="GMC_OxRtase_C"/>
</dbReference>
<dbReference type="SUPFAM" id="SSF54373">
    <property type="entry name" value="FAD-linked reductases, C-terminal domain"/>
    <property type="match status" value="1"/>
</dbReference>
<feature type="domain" description="Glucose-methanol-choline oxidoreductase C-terminal" evidence="2">
    <location>
        <begin position="2"/>
        <end position="99"/>
    </location>
</feature>
<sequence length="137" mass="15838">MKLAAKLVDTKPFQKIGAHHHKVSFRECDHHKWKSDGYWECFIRHFAFSLYHPTSTCSMGKVVDSQLRVIGVRGLRVADASIMPVIVNANTNAPTIMIAEKAADFIREYWAYQYEVCTKETILIHDNDKKCFYTRLS</sequence>
<dbReference type="EMBL" id="CAXLJM020000018">
    <property type="protein sequence ID" value="CAL8084323.1"/>
    <property type="molecule type" value="Genomic_DNA"/>
</dbReference>
<comment type="caution">
    <text evidence="3">The sequence shown here is derived from an EMBL/GenBank/DDBJ whole genome shotgun (WGS) entry which is preliminary data.</text>
</comment>
<name>A0ABP1Q4B3_9HEXA</name>
<organism evidence="3 4">
    <name type="scientific">Orchesella dallaii</name>
    <dbReference type="NCBI Taxonomy" id="48710"/>
    <lineage>
        <taxon>Eukaryota</taxon>
        <taxon>Metazoa</taxon>
        <taxon>Ecdysozoa</taxon>
        <taxon>Arthropoda</taxon>
        <taxon>Hexapoda</taxon>
        <taxon>Collembola</taxon>
        <taxon>Entomobryomorpha</taxon>
        <taxon>Entomobryoidea</taxon>
        <taxon>Orchesellidae</taxon>
        <taxon>Orchesellinae</taxon>
        <taxon>Orchesella</taxon>
    </lineage>
</organism>
<dbReference type="InterPro" id="IPR036188">
    <property type="entry name" value="FAD/NAD-bd_sf"/>
</dbReference>
<proteinExistence type="inferred from homology"/>
<dbReference type="PANTHER" id="PTHR11552">
    <property type="entry name" value="GLUCOSE-METHANOL-CHOLINE GMC OXIDOREDUCTASE"/>
    <property type="match status" value="1"/>
</dbReference>